<dbReference type="PANTHER" id="PTHR43037">
    <property type="entry name" value="UNNAMED PRODUCT-RELATED"/>
    <property type="match status" value="1"/>
</dbReference>
<keyword evidence="4" id="KW-1185">Reference proteome</keyword>
<dbReference type="GO" id="GO:0016787">
    <property type="term" value="F:hydrolase activity"/>
    <property type="evidence" value="ECO:0007669"/>
    <property type="project" value="UniProtKB-KW"/>
</dbReference>
<evidence type="ECO:0000259" key="2">
    <source>
        <dbReference type="Pfam" id="PF01738"/>
    </source>
</evidence>
<dbReference type="Pfam" id="PF01738">
    <property type="entry name" value="DLH"/>
    <property type="match status" value="1"/>
</dbReference>
<proteinExistence type="predicted"/>
<dbReference type="InterPro" id="IPR002925">
    <property type="entry name" value="Dienelactn_hydro"/>
</dbReference>
<dbReference type="KEGG" id="pcor:KS4_06600"/>
<dbReference type="Proteomes" id="UP000317369">
    <property type="component" value="Chromosome"/>
</dbReference>
<protein>
    <submittedName>
        <fullName evidence="3">Alpha/beta hydrolase family protein</fullName>
    </submittedName>
</protein>
<reference evidence="3 4" key="1">
    <citation type="submission" date="2019-02" db="EMBL/GenBank/DDBJ databases">
        <title>Deep-cultivation of Planctomycetes and their phenomic and genomic characterization uncovers novel biology.</title>
        <authorList>
            <person name="Wiegand S."/>
            <person name="Jogler M."/>
            <person name="Boedeker C."/>
            <person name="Pinto D."/>
            <person name="Vollmers J."/>
            <person name="Rivas-Marin E."/>
            <person name="Kohn T."/>
            <person name="Peeters S.H."/>
            <person name="Heuer A."/>
            <person name="Rast P."/>
            <person name="Oberbeckmann S."/>
            <person name="Bunk B."/>
            <person name="Jeske O."/>
            <person name="Meyerdierks A."/>
            <person name="Storesund J.E."/>
            <person name="Kallscheuer N."/>
            <person name="Luecker S."/>
            <person name="Lage O.M."/>
            <person name="Pohl T."/>
            <person name="Merkel B.J."/>
            <person name="Hornburger P."/>
            <person name="Mueller R.-W."/>
            <person name="Bruemmer F."/>
            <person name="Labrenz M."/>
            <person name="Spormann A.M."/>
            <person name="Op den Camp H."/>
            <person name="Overmann J."/>
            <person name="Amann R."/>
            <person name="Jetten M.S.M."/>
            <person name="Mascher T."/>
            <person name="Medema M.H."/>
            <person name="Devos D.P."/>
            <person name="Kaster A.-K."/>
            <person name="Ovreas L."/>
            <person name="Rohde M."/>
            <person name="Galperin M.Y."/>
            <person name="Jogler C."/>
        </authorList>
    </citation>
    <scope>NUCLEOTIDE SEQUENCE [LARGE SCALE GENOMIC DNA]</scope>
    <source>
        <strain evidence="3 4">KS4</strain>
    </source>
</reference>
<keyword evidence="1" id="KW-0732">Signal</keyword>
<gene>
    <name evidence="3" type="ORF">KS4_06600</name>
</gene>
<dbReference type="InterPro" id="IPR050955">
    <property type="entry name" value="Plant_Biomass_Hydrol_Est"/>
</dbReference>
<sequence length="502" mass="54882">MGTERKCTNLTSCLPGVLCFAIFSGFGVCGEAIAISPTEALAISREAQYSTMPYRIFDATEASADNKVPLIIFMHGSGELRSWIPSSQINKKHINWSMTPIVDKSRTTAFNSYVVAPNHDSRNGELDAGFVEHLLATLPNVDSKRVYVTGLSAGGIGTLIQSHENPNLIAGGVALGSQYKDFIPELGASGVPLWLFHGEDDGTFNYNQIDKMYSTLKANGSPSRYTLKNNIGHSNWSDIYNDSYSSQYVGGHARDLGKDTIWEWLFNQNLDVRNNEPRGLLEGEKIRIDFGPRSKYTKDSSTGKDSVEVLMSGKLDAADNHWNDAVADSVGAAGSVLNVTSNTTGELTKVGLEIVDGFSYWDSKGEAGSSLFGDLKMRDTWYVDKNKTASFKLTGLEAGGHYRLLLTGSQHGYSYTDDYETEFTVNGEKTWYDANDNLSDFAEYADLMADENGELLVEVMASSRTGNKVGYLGALELEALSVPEPGAGLLMLAMSGLLWRRR</sequence>
<name>A0A517YQW7_9BACT</name>
<evidence type="ECO:0000256" key="1">
    <source>
        <dbReference type="ARBA" id="ARBA00022729"/>
    </source>
</evidence>
<dbReference type="PANTHER" id="PTHR43037:SF1">
    <property type="entry name" value="BLL1128 PROTEIN"/>
    <property type="match status" value="1"/>
</dbReference>
<dbReference type="OrthoDB" id="9764953at2"/>
<dbReference type="SUPFAM" id="SSF53474">
    <property type="entry name" value="alpha/beta-Hydrolases"/>
    <property type="match status" value="1"/>
</dbReference>
<dbReference type="InterPro" id="IPR029058">
    <property type="entry name" value="AB_hydrolase_fold"/>
</dbReference>
<dbReference type="EMBL" id="CP036425">
    <property type="protein sequence ID" value="QDU32626.1"/>
    <property type="molecule type" value="Genomic_DNA"/>
</dbReference>
<evidence type="ECO:0000313" key="3">
    <source>
        <dbReference type="EMBL" id="QDU32626.1"/>
    </source>
</evidence>
<dbReference type="AlphaFoldDB" id="A0A517YQW7"/>
<dbReference type="Gene3D" id="3.40.50.1820">
    <property type="entry name" value="alpha/beta hydrolase"/>
    <property type="match status" value="1"/>
</dbReference>
<accession>A0A517YQW7</accession>
<organism evidence="3 4">
    <name type="scientific">Poriferisphaera corsica</name>
    <dbReference type="NCBI Taxonomy" id="2528020"/>
    <lineage>
        <taxon>Bacteria</taxon>
        <taxon>Pseudomonadati</taxon>
        <taxon>Planctomycetota</taxon>
        <taxon>Phycisphaerae</taxon>
        <taxon>Phycisphaerales</taxon>
        <taxon>Phycisphaeraceae</taxon>
        <taxon>Poriferisphaera</taxon>
    </lineage>
</organism>
<evidence type="ECO:0000313" key="4">
    <source>
        <dbReference type="Proteomes" id="UP000317369"/>
    </source>
</evidence>
<keyword evidence="3" id="KW-0378">Hydrolase</keyword>
<feature type="domain" description="Dienelactone hydrolase" evidence="2">
    <location>
        <begin position="134"/>
        <end position="237"/>
    </location>
</feature>
<dbReference type="RefSeq" id="WP_145074505.1">
    <property type="nucleotide sequence ID" value="NZ_CP036425.1"/>
</dbReference>